<protein>
    <recommendedName>
        <fullName evidence="1">AD domain-containing protein</fullName>
    </recommendedName>
</protein>
<dbReference type="Pfam" id="PF20417">
    <property type="entry name" value="Gemin6_C"/>
    <property type="match status" value="1"/>
</dbReference>
<accession>A0ABQ9JD85</accession>
<dbReference type="PROSITE" id="PS52001">
    <property type="entry name" value="AD"/>
    <property type="match status" value="1"/>
</dbReference>
<comment type="caution">
    <text evidence="2">The sequence shown here is derived from an EMBL/GenBank/DDBJ whole genome shotgun (WGS) entry which is preliminary data.</text>
</comment>
<dbReference type="InterPro" id="IPR047574">
    <property type="entry name" value="AD"/>
</dbReference>
<evidence type="ECO:0000259" key="1">
    <source>
        <dbReference type="PROSITE" id="PS52001"/>
    </source>
</evidence>
<dbReference type="InterPro" id="IPR009422">
    <property type="entry name" value="Gemin6"/>
</dbReference>
<dbReference type="Proteomes" id="UP001162164">
    <property type="component" value="Unassembled WGS sequence"/>
</dbReference>
<reference evidence="2" key="1">
    <citation type="journal article" date="2023" name="Insect Mol. Biol.">
        <title>Genome sequencing provides insights into the evolution of gene families encoding plant cell wall-degrading enzymes in longhorned beetles.</title>
        <authorList>
            <person name="Shin N.R."/>
            <person name="Okamura Y."/>
            <person name="Kirsch R."/>
            <person name="Pauchet Y."/>
        </authorList>
    </citation>
    <scope>NUCLEOTIDE SEQUENCE</scope>
    <source>
        <strain evidence="2">MMC_N1</strain>
    </source>
</reference>
<sequence>MQIKRSGIDFLKVIRHGEMKVRLSRAPRARTPEGPVNLRCFFMSNSTWRLPMEDSGDKIFNNDPIYMRSLVGKKVELDTTENVTYSGIVYVIDPIYKTIVLHTNWRSEYCHGTVFILFHAIKSLKVLKLLERVEEIPLANKEKKTSLKKWLKHMYIEVTESGDYLKIDDHLLIVPPYGPDNCISNNTIILDRVQKIINLMPPDFNPDIYGLPNMQSDWLKSVRSCGELKAFLVSGTRGSSAGISRSSGTEKCIAYMLIILNKYYLTKHDM</sequence>
<feature type="domain" description="AD" evidence="1">
    <location>
        <begin position="119"/>
        <end position="205"/>
    </location>
</feature>
<dbReference type="InterPro" id="IPR046856">
    <property type="entry name" value="Gemin6_C"/>
</dbReference>
<gene>
    <name evidence="2" type="ORF">NQ317_000248</name>
</gene>
<proteinExistence type="predicted"/>
<evidence type="ECO:0000313" key="2">
    <source>
        <dbReference type="EMBL" id="KAJ8975564.1"/>
    </source>
</evidence>
<evidence type="ECO:0000313" key="3">
    <source>
        <dbReference type="Proteomes" id="UP001162164"/>
    </source>
</evidence>
<name>A0ABQ9JD85_9CUCU</name>
<dbReference type="PANTHER" id="PTHR14710">
    <property type="entry name" value="GEM-ASSOCIATED PROTEIN 6"/>
    <property type="match status" value="1"/>
</dbReference>
<dbReference type="EMBL" id="JAPWTJ010000802">
    <property type="protein sequence ID" value="KAJ8975564.1"/>
    <property type="molecule type" value="Genomic_DNA"/>
</dbReference>
<keyword evidence="3" id="KW-1185">Reference proteome</keyword>
<dbReference type="PANTHER" id="PTHR14710:SF2">
    <property type="entry name" value="GEM-ASSOCIATED PROTEIN 6"/>
    <property type="match status" value="1"/>
</dbReference>
<dbReference type="Gene3D" id="2.30.30.100">
    <property type="match status" value="1"/>
</dbReference>
<organism evidence="2 3">
    <name type="scientific">Molorchus minor</name>
    <dbReference type="NCBI Taxonomy" id="1323400"/>
    <lineage>
        <taxon>Eukaryota</taxon>
        <taxon>Metazoa</taxon>
        <taxon>Ecdysozoa</taxon>
        <taxon>Arthropoda</taxon>
        <taxon>Hexapoda</taxon>
        <taxon>Insecta</taxon>
        <taxon>Pterygota</taxon>
        <taxon>Neoptera</taxon>
        <taxon>Endopterygota</taxon>
        <taxon>Coleoptera</taxon>
        <taxon>Polyphaga</taxon>
        <taxon>Cucujiformia</taxon>
        <taxon>Chrysomeloidea</taxon>
        <taxon>Cerambycidae</taxon>
        <taxon>Lamiinae</taxon>
        <taxon>Monochamini</taxon>
        <taxon>Molorchus</taxon>
    </lineage>
</organism>